<evidence type="ECO:0000313" key="7">
    <source>
        <dbReference type="Proteomes" id="UP000276634"/>
    </source>
</evidence>
<dbReference type="InterPro" id="IPR004300">
    <property type="entry name" value="Glyco_hydro_57_N"/>
</dbReference>
<dbReference type="GO" id="GO:0005975">
    <property type="term" value="P:carbohydrate metabolic process"/>
    <property type="evidence" value="ECO:0007669"/>
    <property type="project" value="InterPro"/>
</dbReference>
<dbReference type="RefSeq" id="WP_281272256.1">
    <property type="nucleotide sequence ID" value="NZ_RJVI01000002.1"/>
</dbReference>
<dbReference type="Pfam" id="PF03065">
    <property type="entry name" value="Glyco_hydro_57"/>
    <property type="match status" value="1"/>
</dbReference>
<accession>A0A3N1Y1V9</accession>
<keyword evidence="7" id="KW-1185">Reference proteome</keyword>
<name>A0A3N1Y1V9_9GAMM</name>
<dbReference type="InterPro" id="IPR011330">
    <property type="entry name" value="Glyco_hydro/deAcase_b/a-brl"/>
</dbReference>
<dbReference type="PANTHER" id="PTHR36306">
    <property type="entry name" value="ALPHA-AMYLASE-RELATED-RELATED"/>
    <property type="match status" value="1"/>
</dbReference>
<dbReference type="Gene3D" id="3.20.110.10">
    <property type="entry name" value="Glycoside hydrolase 38, N terminal domain"/>
    <property type="match status" value="1"/>
</dbReference>
<dbReference type="Proteomes" id="UP000276634">
    <property type="component" value="Unassembled WGS sequence"/>
</dbReference>
<evidence type="ECO:0000313" key="6">
    <source>
        <dbReference type="EMBL" id="ROR32814.1"/>
    </source>
</evidence>
<comment type="caution">
    <text evidence="6">The sequence shown here is derived from an EMBL/GenBank/DDBJ whole genome shotgun (WGS) entry which is preliminary data.</text>
</comment>
<evidence type="ECO:0000256" key="4">
    <source>
        <dbReference type="SAM" id="MobiDB-lite"/>
    </source>
</evidence>
<gene>
    <name evidence="6" type="ORF">EDC57_2027</name>
</gene>
<dbReference type="AlphaFoldDB" id="A0A3N1Y1V9"/>
<dbReference type="InterPro" id="IPR027291">
    <property type="entry name" value="Glyco_hydro_38_N_sf"/>
</dbReference>
<dbReference type="EMBL" id="RJVI01000002">
    <property type="protein sequence ID" value="ROR32814.1"/>
    <property type="molecule type" value="Genomic_DNA"/>
</dbReference>
<dbReference type="GO" id="GO:0003824">
    <property type="term" value="F:catalytic activity"/>
    <property type="evidence" value="ECO:0007669"/>
    <property type="project" value="InterPro"/>
</dbReference>
<proteinExistence type="inferred from homology"/>
<feature type="domain" description="Glycoside hydrolase family 57 N-terminal" evidence="5">
    <location>
        <begin position="10"/>
        <end position="417"/>
    </location>
</feature>
<dbReference type="PANTHER" id="PTHR36306:SF1">
    <property type="entry name" value="ALPHA-AMYLASE-RELATED"/>
    <property type="match status" value="1"/>
</dbReference>
<evidence type="ECO:0000256" key="2">
    <source>
        <dbReference type="ARBA" id="ARBA00023277"/>
    </source>
</evidence>
<feature type="compositionally biased region" description="Gly residues" evidence="4">
    <location>
        <begin position="543"/>
        <end position="554"/>
    </location>
</feature>
<dbReference type="CDD" id="cd10796">
    <property type="entry name" value="GH57N_APU"/>
    <property type="match status" value="1"/>
</dbReference>
<dbReference type="SUPFAM" id="SSF88713">
    <property type="entry name" value="Glycoside hydrolase/deacetylase"/>
    <property type="match status" value="1"/>
</dbReference>
<keyword evidence="2 3" id="KW-0119">Carbohydrate metabolism</keyword>
<feature type="region of interest" description="Disordered" evidence="4">
    <location>
        <begin position="539"/>
        <end position="561"/>
    </location>
</feature>
<evidence type="ECO:0000256" key="3">
    <source>
        <dbReference type="RuleBase" id="RU361196"/>
    </source>
</evidence>
<protein>
    <submittedName>
        <fullName evidence="6">Alpha-amylase/alpha-mannosidase (GH57 family)</fullName>
    </submittedName>
</protein>
<comment type="similarity">
    <text evidence="1 3">Belongs to the glycosyl hydrolase 57 family.</text>
</comment>
<sequence>MSRADRLPVVFLWHMHQPCYRDPEDGRYHQPWTYLHGIKDYTDMAAHLEAHEGMRAVVNFAPVLLDQLAEYAEAVAAHLHEGAPLPDPLLAALAEGAPPAGEAREAVVRACLRANEHRMIARFPAYARMVRIAREALAARAGVAWLGDAFVEDLVVWYHLAWMGEAVRRADPRLRDLMAREGGFGAAERRLLLERVGEQLAGIPGRYRRLWEAGRVELAASPWGHPMLPLLLDFAAAREAWPEAALPASKGYPGGEARVRWHLAEARRAFARHFGREPAGCWPSEGGVSEAALRLVGEAGFRWAASGEGVLRNSLGGAPEGRDWVHRGYRHGTGPALFFRDDGLSDLIGFQYAAREPAEAVADLVGHLENIDAATAGRPGRVVAVILDGENAWEHYAENGFPFLDRLYGALEDHPRLRPATFEGLLEEGLPLAPLGRVVAGSWVYGTFSTWMGDPDKNRAWDALVAAKQAFDEAAPALGGAAREDAVRRLAVCEGSDWFWWYGDYNPPEAVRDFDALYRHHLAALYRALGREVPQGLAAPLGEGHGAPAGGGTMRPGREGA</sequence>
<reference evidence="6 7" key="1">
    <citation type="submission" date="2018-11" db="EMBL/GenBank/DDBJ databases">
        <title>Genomic Encyclopedia of Type Strains, Phase IV (KMG-IV): sequencing the most valuable type-strain genomes for metagenomic binning, comparative biology and taxonomic classification.</title>
        <authorList>
            <person name="Goeker M."/>
        </authorList>
    </citation>
    <scope>NUCLEOTIDE SEQUENCE [LARGE SCALE GENOMIC DNA]</scope>
    <source>
        <strain evidence="6 7">DSM 100275</strain>
    </source>
</reference>
<evidence type="ECO:0000259" key="5">
    <source>
        <dbReference type="Pfam" id="PF03065"/>
    </source>
</evidence>
<organism evidence="6 7">
    <name type="scientific">Inmirania thermothiophila</name>
    <dbReference type="NCBI Taxonomy" id="1750597"/>
    <lineage>
        <taxon>Bacteria</taxon>
        <taxon>Pseudomonadati</taxon>
        <taxon>Pseudomonadota</taxon>
        <taxon>Gammaproteobacteria</taxon>
        <taxon>Chromatiales</taxon>
        <taxon>Ectothiorhodospiraceae</taxon>
        <taxon>Inmirania</taxon>
    </lineage>
</organism>
<evidence type="ECO:0000256" key="1">
    <source>
        <dbReference type="ARBA" id="ARBA00006821"/>
    </source>
</evidence>
<dbReference type="InterPro" id="IPR052046">
    <property type="entry name" value="GH57_Enzymes"/>
</dbReference>